<keyword evidence="2" id="KW-1185">Reference proteome</keyword>
<name>A0A7Y0A6J9_9FLAO</name>
<gene>
    <name evidence="1" type="ORF">HHL20_09705</name>
</gene>
<dbReference type="EMBL" id="JABBGF010000001">
    <property type="protein sequence ID" value="NML57617.1"/>
    <property type="molecule type" value="Genomic_DNA"/>
</dbReference>
<proteinExistence type="predicted"/>
<dbReference type="RefSeq" id="WP_169230927.1">
    <property type="nucleotide sequence ID" value="NZ_JABBGF010000001.1"/>
</dbReference>
<reference evidence="1 2" key="1">
    <citation type="submission" date="2020-04" db="EMBL/GenBank/DDBJ databases">
        <title>Chryseobacterium sp. RJ-7-14 sp. nov., isolated from Jeju soil.</title>
        <authorList>
            <person name="Dahal R.H."/>
            <person name="Chaudhary D.K."/>
        </authorList>
    </citation>
    <scope>NUCLEOTIDE SEQUENCE [LARGE SCALE GENOMIC DNA]</scope>
    <source>
        <strain evidence="1 2">RJ-7-14</strain>
    </source>
</reference>
<evidence type="ECO:0000313" key="2">
    <source>
        <dbReference type="Proteomes" id="UP000552615"/>
    </source>
</evidence>
<protein>
    <submittedName>
        <fullName evidence="1">Uncharacterized protein</fullName>
    </submittedName>
</protein>
<comment type="caution">
    <text evidence="1">The sequence shown here is derived from an EMBL/GenBank/DDBJ whole genome shotgun (WGS) entry which is preliminary data.</text>
</comment>
<evidence type="ECO:0000313" key="1">
    <source>
        <dbReference type="EMBL" id="NML57617.1"/>
    </source>
</evidence>
<dbReference type="AlphaFoldDB" id="A0A7Y0A6J9"/>
<dbReference type="Proteomes" id="UP000552615">
    <property type="component" value="Unassembled WGS sequence"/>
</dbReference>
<organism evidence="1 2">
    <name type="scientific">Chryseobacterium cheonjiense</name>
    <dbReference type="NCBI Taxonomy" id="2728845"/>
    <lineage>
        <taxon>Bacteria</taxon>
        <taxon>Pseudomonadati</taxon>
        <taxon>Bacteroidota</taxon>
        <taxon>Flavobacteriia</taxon>
        <taxon>Flavobacteriales</taxon>
        <taxon>Weeksellaceae</taxon>
        <taxon>Chryseobacterium group</taxon>
        <taxon>Chryseobacterium</taxon>
    </lineage>
</organism>
<accession>A0A7Y0A6J9</accession>
<sequence>MKKVLLTIGLFSTVLFFAQKNENYFVIGYHSICCGTPSDQPVMNFINQFQKKNKVKNFEVYRQSGLGREGEFNLYIGSDKFSKAQKAQFVNGLKAAIDAQNRMKKPNRDGNVSFDETEMIKKSELLNGRNITLINKQLTK</sequence>